<protein>
    <recommendedName>
        <fullName evidence="4">cytochrome-c oxidase</fullName>
        <ecNumber evidence="4">7.1.1.9</ecNumber>
    </recommendedName>
</protein>
<dbReference type="GO" id="GO:0016020">
    <property type="term" value="C:membrane"/>
    <property type="evidence" value="ECO:0007669"/>
    <property type="project" value="UniProtKB-SubCell"/>
</dbReference>
<evidence type="ECO:0000259" key="18">
    <source>
        <dbReference type="PROSITE" id="PS50857"/>
    </source>
</evidence>
<keyword evidence="10" id="KW-0249">Electron transport</keyword>
<evidence type="ECO:0000256" key="16">
    <source>
        <dbReference type="PROSITE-ProRule" id="PRU00433"/>
    </source>
</evidence>
<dbReference type="InterPro" id="IPR036257">
    <property type="entry name" value="Cyt_c_oxidase_su2_TM_sf"/>
</dbReference>
<dbReference type="RefSeq" id="WP_155454175.1">
    <property type="nucleotide sequence ID" value="NZ_WNKX01000007.1"/>
</dbReference>
<evidence type="ECO:0000256" key="6">
    <source>
        <dbReference type="ARBA" id="ARBA00022617"/>
    </source>
</evidence>
<dbReference type="Pfam" id="PF00034">
    <property type="entry name" value="Cytochrom_C"/>
    <property type="match status" value="1"/>
</dbReference>
<keyword evidence="8 16" id="KW-0479">Metal-binding</keyword>
<keyword evidence="7 17" id="KW-0812">Transmembrane</keyword>
<feature type="transmembrane region" description="Helical" evidence="17">
    <location>
        <begin position="38"/>
        <end position="62"/>
    </location>
</feature>
<dbReference type="SUPFAM" id="SSF49503">
    <property type="entry name" value="Cupredoxins"/>
    <property type="match status" value="1"/>
</dbReference>
<reference evidence="20 21" key="1">
    <citation type="submission" date="2019-11" db="EMBL/GenBank/DDBJ databases">
        <title>Type strains purchased from KCTC, JCM and DSMZ.</title>
        <authorList>
            <person name="Lu H."/>
        </authorList>
    </citation>
    <scope>NUCLEOTIDE SEQUENCE [LARGE SCALE GENOMIC DNA]</scope>
    <source>
        <strain evidence="20 21">JCM 31587</strain>
    </source>
</reference>
<evidence type="ECO:0000259" key="19">
    <source>
        <dbReference type="PROSITE" id="PS51007"/>
    </source>
</evidence>
<dbReference type="Pfam" id="PF00116">
    <property type="entry name" value="COX2"/>
    <property type="match status" value="1"/>
</dbReference>
<dbReference type="InterPro" id="IPR045187">
    <property type="entry name" value="CcO_II"/>
</dbReference>
<dbReference type="PROSITE" id="PS51007">
    <property type="entry name" value="CYTC"/>
    <property type="match status" value="1"/>
</dbReference>
<evidence type="ECO:0000313" key="20">
    <source>
        <dbReference type="EMBL" id="MTW11217.1"/>
    </source>
</evidence>
<dbReference type="PANTHER" id="PTHR22888">
    <property type="entry name" value="CYTOCHROME C OXIDASE, SUBUNIT II"/>
    <property type="match status" value="1"/>
</dbReference>
<dbReference type="InterPro" id="IPR009056">
    <property type="entry name" value="Cyt_c-like_dom"/>
</dbReference>
<sequence>MALAISLILIVLGAVIFHWLSPWWLTPIASNWQAMDDALMITLVICAVLFIVIHLFVAYAVVKFRHREGHRAAAESHNGKLEWWLIGATSLGIVAMLAPGLNVYAKLISPPADASVFEVMGKQWDWHFRLPGKDGKLGVTDVRFINATNPFGIDPDDPAGQDDVLVDGSEIHIPINKPVKVMLRAQDVLHDFYVPQFRTRMNMVPGLVTQFWLTPTQAGRFEVMCAQLCGVGHSNMRSAVVVDELAAYDSWLAKQPTFSGHNAPGGVGGPAEPGKQGRLIAQSKGCVACHSVDGAPSVGPTWKGLFGKQESLEGGATIAVDEAYIKQSILDPKAKVVKGYPNIMPPNPMSDAEVAALIDYIKTVR</sequence>
<comment type="catalytic activity">
    <reaction evidence="15">
        <text>4 Fe(II)-[cytochrome c] + O2 + 8 H(+)(in) = 4 Fe(III)-[cytochrome c] + 2 H2O + 4 H(+)(out)</text>
        <dbReference type="Rhea" id="RHEA:11436"/>
        <dbReference type="Rhea" id="RHEA-COMP:10350"/>
        <dbReference type="Rhea" id="RHEA-COMP:14399"/>
        <dbReference type="ChEBI" id="CHEBI:15377"/>
        <dbReference type="ChEBI" id="CHEBI:15378"/>
        <dbReference type="ChEBI" id="CHEBI:15379"/>
        <dbReference type="ChEBI" id="CHEBI:29033"/>
        <dbReference type="ChEBI" id="CHEBI:29034"/>
        <dbReference type="EC" id="7.1.1.9"/>
    </reaction>
</comment>
<keyword evidence="5" id="KW-0813">Transport</keyword>
<dbReference type="Gene3D" id="2.60.40.420">
    <property type="entry name" value="Cupredoxins - blue copper proteins"/>
    <property type="match status" value="1"/>
</dbReference>
<gene>
    <name evidence="20" type="ORF">GM658_11470</name>
</gene>
<dbReference type="GO" id="GO:0020037">
    <property type="term" value="F:heme binding"/>
    <property type="evidence" value="ECO:0007669"/>
    <property type="project" value="InterPro"/>
</dbReference>
<evidence type="ECO:0000256" key="4">
    <source>
        <dbReference type="ARBA" id="ARBA00012949"/>
    </source>
</evidence>
<evidence type="ECO:0000256" key="7">
    <source>
        <dbReference type="ARBA" id="ARBA00022692"/>
    </source>
</evidence>
<keyword evidence="21" id="KW-1185">Reference proteome</keyword>
<keyword evidence="6 16" id="KW-0349">Heme</keyword>
<keyword evidence="14 17" id="KW-0472">Membrane</keyword>
<dbReference type="Gene3D" id="1.10.287.90">
    <property type="match status" value="1"/>
</dbReference>
<dbReference type="SUPFAM" id="SSF46626">
    <property type="entry name" value="Cytochrome c"/>
    <property type="match status" value="1"/>
</dbReference>
<evidence type="ECO:0000256" key="15">
    <source>
        <dbReference type="ARBA" id="ARBA00047816"/>
    </source>
</evidence>
<comment type="similarity">
    <text evidence="3">Belongs to the cytochrome c oxidase subunit 2 family.</text>
</comment>
<evidence type="ECO:0000256" key="5">
    <source>
        <dbReference type="ARBA" id="ARBA00022448"/>
    </source>
</evidence>
<comment type="subcellular location">
    <subcellularLocation>
        <location evidence="1">Membrane</location>
        <topology evidence="1">Multi-pass membrane protein</topology>
    </subcellularLocation>
    <subcellularLocation>
        <location evidence="2">Periplasm</location>
    </subcellularLocation>
</comment>
<dbReference type="InterPro" id="IPR036909">
    <property type="entry name" value="Cyt_c-like_dom_sf"/>
</dbReference>
<dbReference type="InterPro" id="IPR001505">
    <property type="entry name" value="Copper_CuA"/>
</dbReference>
<evidence type="ECO:0000256" key="11">
    <source>
        <dbReference type="ARBA" id="ARBA00022989"/>
    </source>
</evidence>
<dbReference type="PRINTS" id="PR01166">
    <property type="entry name" value="CYCOXIDASEII"/>
</dbReference>
<evidence type="ECO:0000313" key="21">
    <source>
        <dbReference type="Proteomes" id="UP000472320"/>
    </source>
</evidence>
<dbReference type="InterPro" id="IPR008972">
    <property type="entry name" value="Cupredoxin"/>
</dbReference>
<dbReference type="GO" id="GO:0042773">
    <property type="term" value="P:ATP synthesis coupled electron transport"/>
    <property type="evidence" value="ECO:0007669"/>
    <property type="project" value="TreeGrafter"/>
</dbReference>
<dbReference type="PANTHER" id="PTHR22888:SF9">
    <property type="entry name" value="CYTOCHROME C OXIDASE SUBUNIT 2"/>
    <property type="match status" value="1"/>
</dbReference>
<dbReference type="InterPro" id="IPR002429">
    <property type="entry name" value="CcO_II-like_C"/>
</dbReference>
<dbReference type="SUPFAM" id="SSF81464">
    <property type="entry name" value="Cytochrome c oxidase subunit II-like, transmembrane region"/>
    <property type="match status" value="1"/>
</dbReference>
<dbReference type="OrthoDB" id="9773456at2"/>
<dbReference type="CDD" id="cd13919">
    <property type="entry name" value="CuRO_HCO_II_like_5"/>
    <property type="match status" value="1"/>
</dbReference>
<feature type="transmembrane region" description="Helical" evidence="17">
    <location>
        <begin position="7"/>
        <end position="26"/>
    </location>
</feature>
<evidence type="ECO:0000256" key="14">
    <source>
        <dbReference type="ARBA" id="ARBA00023136"/>
    </source>
</evidence>
<evidence type="ECO:0000256" key="2">
    <source>
        <dbReference type="ARBA" id="ARBA00004418"/>
    </source>
</evidence>
<name>A0A6L6QH37_9BURK</name>
<keyword evidence="11 17" id="KW-1133">Transmembrane helix</keyword>
<dbReference type="EC" id="7.1.1.9" evidence="4"/>
<comment type="caution">
    <text evidence="20">The sequence shown here is derived from an EMBL/GenBank/DDBJ whole genome shotgun (WGS) entry which is preliminary data.</text>
</comment>
<proteinExistence type="inferred from homology"/>
<evidence type="ECO:0000256" key="8">
    <source>
        <dbReference type="ARBA" id="ARBA00022723"/>
    </source>
</evidence>
<dbReference type="PROSITE" id="PS50857">
    <property type="entry name" value="COX2_CUA"/>
    <property type="match status" value="1"/>
</dbReference>
<keyword evidence="9" id="KW-1278">Translocase</keyword>
<feature type="transmembrane region" description="Helical" evidence="17">
    <location>
        <begin position="83"/>
        <end position="105"/>
    </location>
</feature>
<dbReference type="EMBL" id="WNKX01000007">
    <property type="protein sequence ID" value="MTW11217.1"/>
    <property type="molecule type" value="Genomic_DNA"/>
</dbReference>
<feature type="domain" description="Cytochrome oxidase subunit II copper A binding" evidence="18">
    <location>
        <begin position="112"/>
        <end position="254"/>
    </location>
</feature>
<evidence type="ECO:0000256" key="13">
    <source>
        <dbReference type="ARBA" id="ARBA00023008"/>
    </source>
</evidence>
<keyword evidence="12 16" id="KW-0408">Iron</keyword>
<evidence type="ECO:0000256" key="3">
    <source>
        <dbReference type="ARBA" id="ARBA00007866"/>
    </source>
</evidence>
<organism evidence="20 21">
    <name type="scientific">Massilia eburnea</name>
    <dbReference type="NCBI Taxonomy" id="1776165"/>
    <lineage>
        <taxon>Bacteria</taxon>
        <taxon>Pseudomonadati</taxon>
        <taxon>Pseudomonadota</taxon>
        <taxon>Betaproteobacteria</taxon>
        <taxon>Burkholderiales</taxon>
        <taxon>Oxalobacteraceae</taxon>
        <taxon>Telluria group</taxon>
        <taxon>Massilia</taxon>
    </lineage>
</organism>
<dbReference type="GO" id="GO:0042597">
    <property type="term" value="C:periplasmic space"/>
    <property type="evidence" value="ECO:0007669"/>
    <property type="project" value="UniProtKB-SubCell"/>
</dbReference>
<feature type="domain" description="Cytochrome c" evidence="19">
    <location>
        <begin position="269"/>
        <end position="365"/>
    </location>
</feature>
<evidence type="ECO:0000256" key="17">
    <source>
        <dbReference type="SAM" id="Phobius"/>
    </source>
</evidence>
<dbReference type="GO" id="GO:0004129">
    <property type="term" value="F:cytochrome-c oxidase activity"/>
    <property type="evidence" value="ECO:0007669"/>
    <property type="project" value="UniProtKB-EC"/>
</dbReference>
<dbReference type="GO" id="GO:0005507">
    <property type="term" value="F:copper ion binding"/>
    <property type="evidence" value="ECO:0007669"/>
    <property type="project" value="InterPro"/>
</dbReference>
<evidence type="ECO:0000256" key="9">
    <source>
        <dbReference type="ARBA" id="ARBA00022967"/>
    </source>
</evidence>
<accession>A0A6L6QH37</accession>
<dbReference type="AlphaFoldDB" id="A0A6L6QH37"/>
<evidence type="ECO:0000256" key="12">
    <source>
        <dbReference type="ARBA" id="ARBA00023004"/>
    </source>
</evidence>
<dbReference type="Proteomes" id="UP000472320">
    <property type="component" value="Unassembled WGS sequence"/>
</dbReference>
<keyword evidence="13" id="KW-0186">Copper</keyword>
<evidence type="ECO:0000256" key="10">
    <source>
        <dbReference type="ARBA" id="ARBA00022982"/>
    </source>
</evidence>
<dbReference type="Gene3D" id="1.10.760.10">
    <property type="entry name" value="Cytochrome c-like domain"/>
    <property type="match status" value="1"/>
</dbReference>
<dbReference type="PROSITE" id="PS00078">
    <property type="entry name" value="COX2"/>
    <property type="match status" value="1"/>
</dbReference>
<evidence type="ECO:0000256" key="1">
    <source>
        <dbReference type="ARBA" id="ARBA00004141"/>
    </source>
</evidence>